<dbReference type="RefSeq" id="WP_116518203.1">
    <property type="nucleotide sequence ID" value="NZ_JACCEX010000002.1"/>
</dbReference>
<dbReference type="Pfam" id="PF09588">
    <property type="entry name" value="YqaJ"/>
    <property type="match status" value="1"/>
</dbReference>
<evidence type="ECO:0000313" key="4">
    <source>
        <dbReference type="Proteomes" id="UP000246145"/>
    </source>
</evidence>
<dbReference type="OrthoDB" id="9135654at2"/>
<keyword evidence="3" id="KW-0540">Nuclease</keyword>
<evidence type="ECO:0000259" key="2">
    <source>
        <dbReference type="Pfam" id="PF09588"/>
    </source>
</evidence>
<keyword evidence="3" id="KW-0255">Endonuclease</keyword>
<protein>
    <submittedName>
        <fullName evidence="3">Putative phage-related endonuclease</fullName>
    </submittedName>
</protein>
<dbReference type="Gene3D" id="3.90.320.10">
    <property type="match status" value="1"/>
</dbReference>
<name>A0A2U1CMH1_9BURK</name>
<gene>
    <name evidence="3" type="ORF">C7440_1709</name>
</gene>
<feature type="compositionally biased region" description="Low complexity" evidence="1">
    <location>
        <begin position="448"/>
        <end position="485"/>
    </location>
</feature>
<dbReference type="GO" id="GO:0004519">
    <property type="term" value="F:endonuclease activity"/>
    <property type="evidence" value="ECO:0007669"/>
    <property type="project" value="UniProtKB-KW"/>
</dbReference>
<reference evidence="3 4" key="1">
    <citation type="submission" date="2018-04" db="EMBL/GenBank/DDBJ databases">
        <title>Genomic Encyclopedia of Type Strains, Phase IV (KMG-IV): sequencing the most valuable type-strain genomes for metagenomic binning, comparative biology and taxonomic classification.</title>
        <authorList>
            <person name="Goeker M."/>
        </authorList>
    </citation>
    <scope>NUCLEOTIDE SEQUENCE [LARGE SCALE GENOMIC DNA]</scope>
    <source>
        <strain evidence="3 4">DSM 10065</strain>
    </source>
</reference>
<accession>A0A2U1CMH1</accession>
<dbReference type="AlphaFoldDB" id="A0A2U1CMH1"/>
<comment type="caution">
    <text evidence="3">The sequence shown here is derived from an EMBL/GenBank/DDBJ whole genome shotgun (WGS) entry which is preliminary data.</text>
</comment>
<dbReference type="InterPro" id="IPR011604">
    <property type="entry name" value="PDDEXK-like_dom_sf"/>
</dbReference>
<feature type="domain" description="YqaJ viral recombinase" evidence="2">
    <location>
        <begin position="12"/>
        <end position="146"/>
    </location>
</feature>
<dbReference type="Proteomes" id="UP000246145">
    <property type="component" value="Unassembled WGS sequence"/>
</dbReference>
<dbReference type="SUPFAM" id="SSF52980">
    <property type="entry name" value="Restriction endonuclease-like"/>
    <property type="match status" value="1"/>
</dbReference>
<keyword evidence="3" id="KW-0378">Hydrolase</keyword>
<keyword evidence="4" id="KW-1185">Reference proteome</keyword>
<proteinExistence type="predicted"/>
<dbReference type="PIRSF" id="PIRSF028503">
    <property type="entry name" value="UCP028503"/>
    <property type="match status" value="1"/>
</dbReference>
<dbReference type="EMBL" id="QEKO01000002">
    <property type="protein sequence ID" value="PVY62216.1"/>
    <property type="molecule type" value="Genomic_DNA"/>
</dbReference>
<dbReference type="InterPro" id="IPR016889">
    <property type="entry name" value="UCP028503"/>
</dbReference>
<feature type="region of interest" description="Disordered" evidence="1">
    <location>
        <begin position="442"/>
        <end position="488"/>
    </location>
</feature>
<organism evidence="3 4">
    <name type="scientific">Pusillimonas noertemannii</name>
    <dbReference type="NCBI Taxonomy" id="305977"/>
    <lineage>
        <taxon>Bacteria</taxon>
        <taxon>Pseudomonadati</taxon>
        <taxon>Pseudomonadota</taxon>
        <taxon>Betaproteobacteria</taxon>
        <taxon>Burkholderiales</taxon>
        <taxon>Alcaligenaceae</taxon>
        <taxon>Pusillimonas</taxon>
    </lineage>
</organism>
<evidence type="ECO:0000313" key="3">
    <source>
        <dbReference type="EMBL" id="PVY62216.1"/>
    </source>
</evidence>
<evidence type="ECO:0000256" key="1">
    <source>
        <dbReference type="SAM" id="MobiDB-lite"/>
    </source>
</evidence>
<dbReference type="InterPro" id="IPR019080">
    <property type="entry name" value="YqaJ_viral_recombinase"/>
</dbReference>
<dbReference type="InterPro" id="IPR011335">
    <property type="entry name" value="Restrct_endonuc-II-like"/>
</dbReference>
<sequence>MKVHNVIQGSPEWLALRFKCLTASEAPVMMSATTKMMRNELLRMKATGAEREYSDWVQRNLFDKGHEYEAAARVIVEEMIGEELFPTTATDDEERILASFDGITMLGEVIFEHKMWNETLAQAVRERNLPPEYFWQLEQQLLVSKAEKAIFVVSDGTREKFVWMEYTPVDGRAALLLAGWAQFENDLATYEVVDEKPQAVGRSPENLPALRIEVTGMVTDSNLQAFREHALSVIGAINRDLVTDQHFADAEKTVKWCKDVEDRLAAAKRHALAQTTSIDELFRTLDAIGEETRSTRLELDRLVKAMKENRRNEILAAGKKAFADHIAALNKRLGTVRMPEVSCDIATAMKGKRTIATLQDAADSTVAAAKIEASMIADKIDENLETLRTEADEYSFLFTDAQQLVMKENADLVLVINARISHHKKMEEERIERDRAKIREEEAEKARLAAAPAPVAQPAAAPAPAQSQAAPVRQAYRPAPAPAAQHEYHDAPDLRIGNICGRLGFTMTAGFLEGIGFEPAGRERGAVLYHESDFDRICVALINHIESVRVEHHEMA</sequence>